<keyword evidence="2" id="KW-1185">Reference proteome</keyword>
<dbReference type="EMBL" id="KB587215">
    <property type="protein sequence ID" value="EMP25708.1"/>
    <property type="molecule type" value="Genomic_DNA"/>
</dbReference>
<evidence type="ECO:0000313" key="1">
    <source>
        <dbReference type="EMBL" id="EMP25708.1"/>
    </source>
</evidence>
<protein>
    <submittedName>
        <fullName evidence="1">Uncharacterized protein</fullName>
    </submittedName>
</protein>
<dbReference type="Proteomes" id="UP000031443">
    <property type="component" value="Unassembled WGS sequence"/>
</dbReference>
<evidence type="ECO:0000313" key="2">
    <source>
        <dbReference type="Proteomes" id="UP000031443"/>
    </source>
</evidence>
<name>M7B0V9_CHEMY</name>
<dbReference type="AlphaFoldDB" id="M7B0V9"/>
<proteinExistence type="predicted"/>
<accession>M7B0V9</accession>
<sequence length="306" mass="32289">MKAVQRPVGNPVERGLGRGTVAEERVVVLKRLRRASKRNCGLGELQMPGVQSTNGGDRYNDVIVREGGMRCISATALISLRDTLARTHLPRQCLCAVLGTPALVHVHLFPFTVLSEGAGDKEDAGEPLSPVESGLCSLLASGTASALAAAAAGFGGDISALAAAAADLVASSAEGCAWNRNRGQCVRCVTFFPSVCSLAFALRGALAGKIEPIALTGSDRWMPGAPCSRRLHCELGVRLERRGVCFMAHLPLEFFFLVVDNQGITLHFSRKDAACFSQAGYRALTSLPSGCRAAAALLFVNQRSPI</sequence>
<organism evidence="1 2">
    <name type="scientific">Chelonia mydas</name>
    <name type="common">Green sea-turtle</name>
    <name type="synonym">Chelonia agassizi</name>
    <dbReference type="NCBI Taxonomy" id="8469"/>
    <lineage>
        <taxon>Eukaryota</taxon>
        <taxon>Metazoa</taxon>
        <taxon>Chordata</taxon>
        <taxon>Craniata</taxon>
        <taxon>Vertebrata</taxon>
        <taxon>Euteleostomi</taxon>
        <taxon>Archelosauria</taxon>
        <taxon>Testudinata</taxon>
        <taxon>Testudines</taxon>
        <taxon>Cryptodira</taxon>
        <taxon>Durocryptodira</taxon>
        <taxon>Americhelydia</taxon>
        <taxon>Chelonioidea</taxon>
        <taxon>Cheloniidae</taxon>
        <taxon>Chelonia</taxon>
    </lineage>
</organism>
<reference evidence="2" key="1">
    <citation type="journal article" date="2013" name="Nat. Genet.">
        <title>The draft genomes of soft-shell turtle and green sea turtle yield insights into the development and evolution of the turtle-specific body plan.</title>
        <authorList>
            <person name="Wang Z."/>
            <person name="Pascual-Anaya J."/>
            <person name="Zadissa A."/>
            <person name="Li W."/>
            <person name="Niimura Y."/>
            <person name="Huang Z."/>
            <person name="Li C."/>
            <person name="White S."/>
            <person name="Xiong Z."/>
            <person name="Fang D."/>
            <person name="Wang B."/>
            <person name="Ming Y."/>
            <person name="Chen Y."/>
            <person name="Zheng Y."/>
            <person name="Kuraku S."/>
            <person name="Pignatelli M."/>
            <person name="Herrero J."/>
            <person name="Beal K."/>
            <person name="Nozawa M."/>
            <person name="Li Q."/>
            <person name="Wang J."/>
            <person name="Zhang H."/>
            <person name="Yu L."/>
            <person name="Shigenobu S."/>
            <person name="Wang J."/>
            <person name="Liu J."/>
            <person name="Flicek P."/>
            <person name="Searle S."/>
            <person name="Wang J."/>
            <person name="Kuratani S."/>
            <person name="Yin Y."/>
            <person name="Aken B."/>
            <person name="Zhang G."/>
            <person name="Irie N."/>
        </authorList>
    </citation>
    <scope>NUCLEOTIDE SEQUENCE [LARGE SCALE GENOMIC DNA]</scope>
</reference>
<gene>
    <name evidence="1" type="ORF">UY3_17211</name>
</gene>